<dbReference type="CDD" id="cd00063">
    <property type="entry name" value="FN3"/>
    <property type="match status" value="1"/>
</dbReference>
<protein>
    <submittedName>
        <fullName evidence="2">Fibronectin type III domain-containing protein</fullName>
    </submittedName>
</protein>
<gene>
    <name evidence="2" type="ORF">ACFOZ5_17195</name>
</gene>
<comment type="caution">
    <text evidence="2">The sequence shown here is derived from an EMBL/GenBank/DDBJ whole genome shotgun (WGS) entry which is preliminary data.</text>
</comment>
<accession>A0ABV8QM73</accession>
<dbReference type="RefSeq" id="WP_379889588.1">
    <property type="nucleotide sequence ID" value="NZ_JBHSDI010000060.1"/>
</dbReference>
<dbReference type="InterPro" id="IPR003961">
    <property type="entry name" value="FN3_dom"/>
</dbReference>
<keyword evidence="3" id="KW-1185">Reference proteome</keyword>
<feature type="region of interest" description="Disordered" evidence="1">
    <location>
        <begin position="24"/>
        <end position="172"/>
    </location>
</feature>
<sequence length="241" mass="26005">MAFQDERKRLSWSLMVVVSLAIAGCGGESGSSGTEKADSSQTGTTSQETRTTHQDPVDTAQDQTATPGEPDKSIAEDEDTPPPQIAQPGDVIENPIFADPIPVPVPEGEQPDSDTSDSDTGQPRDEPADSDGEPEVAEPEPAPEPKPEEPEPVAERPTLQWDSPLTRVDGSKLYPGEISGYRVYYRLRHQEEFESIIIEGPDSDSLALDNFDPGAYEFAVSTLDVDGLESRRSDPVAVDLI</sequence>
<dbReference type="InterPro" id="IPR036116">
    <property type="entry name" value="FN3_sf"/>
</dbReference>
<dbReference type="EMBL" id="JBHSDI010000060">
    <property type="protein sequence ID" value="MFC4260755.1"/>
    <property type="molecule type" value="Genomic_DNA"/>
</dbReference>
<feature type="compositionally biased region" description="Low complexity" evidence="1">
    <location>
        <begin position="39"/>
        <end position="49"/>
    </location>
</feature>
<name>A0ABV8QM73_9GAMM</name>
<dbReference type="SUPFAM" id="SSF49265">
    <property type="entry name" value="Fibronectin type III"/>
    <property type="match status" value="1"/>
</dbReference>
<evidence type="ECO:0000313" key="2">
    <source>
        <dbReference type="EMBL" id="MFC4260755.1"/>
    </source>
</evidence>
<evidence type="ECO:0000256" key="1">
    <source>
        <dbReference type="SAM" id="MobiDB-lite"/>
    </source>
</evidence>
<evidence type="ECO:0000313" key="3">
    <source>
        <dbReference type="Proteomes" id="UP001595798"/>
    </source>
</evidence>
<proteinExistence type="predicted"/>
<feature type="compositionally biased region" description="Acidic residues" evidence="1">
    <location>
        <begin position="128"/>
        <end position="138"/>
    </location>
</feature>
<dbReference type="InterPro" id="IPR013783">
    <property type="entry name" value="Ig-like_fold"/>
</dbReference>
<dbReference type="Proteomes" id="UP001595798">
    <property type="component" value="Unassembled WGS sequence"/>
</dbReference>
<dbReference type="PROSITE" id="PS51257">
    <property type="entry name" value="PROKAR_LIPOPROTEIN"/>
    <property type="match status" value="1"/>
</dbReference>
<organism evidence="2 3">
    <name type="scientific">Marinobacter lacisalsi</name>
    <dbReference type="NCBI Taxonomy" id="475979"/>
    <lineage>
        <taxon>Bacteria</taxon>
        <taxon>Pseudomonadati</taxon>
        <taxon>Pseudomonadota</taxon>
        <taxon>Gammaproteobacteria</taxon>
        <taxon>Pseudomonadales</taxon>
        <taxon>Marinobacteraceae</taxon>
        <taxon>Marinobacter</taxon>
    </lineage>
</organism>
<dbReference type="Gene3D" id="2.60.40.10">
    <property type="entry name" value="Immunoglobulins"/>
    <property type="match status" value="1"/>
</dbReference>
<reference evidence="3" key="1">
    <citation type="journal article" date="2019" name="Int. J. Syst. Evol. Microbiol.">
        <title>The Global Catalogue of Microorganisms (GCM) 10K type strain sequencing project: providing services to taxonomists for standard genome sequencing and annotation.</title>
        <authorList>
            <consortium name="The Broad Institute Genomics Platform"/>
            <consortium name="The Broad Institute Genome Sequencing Center for Infectious Disease"/>
            <person name="Wu L."/>
            <person name="Ma J."/>
        </authorList>
    </citation>
    <scope>NUCLEOTIDE SEQUENCE [LARGE SCALE GENOMIC DNA]</scope>
    <source>
        <strain evidence="3">CECT 7297</strain>
    </source>
</reference>